<feature type="domain" description="CAAX prenyl protease 2/Lysostaphin resistance protein A-like" evidence="2">
    <location>
        <begin position="114"/>
        <end position="201"/>
    </location>
</feature>
<dbReference type="Proteomes" id="UP000515570">
    <property type="component" value="Chromosome"/>
</dbReference>
<sequence length="214" mass="22933">MPSPTTSFLQRPALWQVVFPATLGASGLFFAAQSPPASTGFYAGTFFTAAVWLVTWWRYGNRDAYREGLSGVTRGVLVGSLLIVFFMAGAMAVRMIPVLAGPVSDLLDNMRTGTVLLTLITLVVNGVGEEMFFRDVVQRHLDNVLPGQRSVIVQVGIYLLVTMAMGVPLLIVAALLVGGIATFEARRAGNLVSATALHLTWGVGMAFLLPPLIH</sequence>
<evidence type="ECO:0000259" key="2">
    <source>
        <dbReference type="Pfam" id="PF02517"/>
    </source>
</evidence>
<name>A0A7G5FH10_9CORY</name>
<keyword evidence="4" id="KW-1185">Reference proteome</keyword>
<keyword evidence="3" id="KW-0482">Metalloprotease</keyword>
<gene>
    <name evidence="3" type="ORF">HW450_04040</name>
</gene>
<reference evidence="3 4" key="1">
    <citation type="submission" date="2020-07" db="EMBL/GenBank/DDBJ databases">
        <title>non toxigenic Corynebacterium sp. nov from a clinical source.</title>
        <authorList>
            <person name="Bernier A.-M."/>
            <person name="Bernard K."/>
        </authorList>
    </citation>
    <scope>NUCLEOTIDE SEQUENCE [LARGE SCALE GENOMIC DNA]</scope>
    <source>
        <strain evidence="4">NML 93-0612</strain>
    </source>
</reference>
<keyword evidence="3" id="KW-0378">Hydrolase</keyword>
<proteinExistence type="predicted"/>
<feature type="transmembrane region" description="Helical" evidence="1">
    <location>
        <begin position="41"/>
        <end position="59"/>
    </location>
</feature>
<evidence type="ECO:0000256" key="1">
    <source>
        <dbReference type="SAM" id="Phobius"/>
    </source>
</evidence>
<evidence type="ECO:0000313" key="4">
    <source>
        <dbReference type="Proteomes" id="UP000515570"/>
    </source>
</evidence>
<dbReference type="AlphaFoldDB" id="A0A7G5FH10"/>
<feature type="transmembrane region" description="Helical" evidence="1">
    <location>
        <begin position="155"/>
        <end position="183"/>
    </location>
</feature>
<dbReference type="EMBL" id="CP059833">
    <property type="protein sequence ID" value="QMV85901.1"/>
    <property type="molecule type" value="Genomic_DNA"/>
</dbReference>
<dbReference type="InterPro" id="IPR003675">
    <property type="entry name" value="Rce1/LyrA-like_dom"/>
</dbReference>
<evidence type="ECO:0000313" key="3">
    <source>
        <dbReference type="EMBL" id="QMV85901.1"/>
    </source>
</evidence>
<accession>A0A7G5FH10</accession>
<dbReference type="GO" id="GO:0008237">
    <property type="term" value="F:metallopeptidase activity"/>
    <property type="evidence" value="ECO:0007669"/>
    <property type="project" value="UniProtKB-KW"/>
</dbReference>
<dbReference type="GO" id="GO:0006508">
    <property type="term" value="P:proteolysis"/>
    <property type="evidence" value="ECO:0007669"/>
    <property type="project" value="UniProtKB-KW"/>
</dbReference>
<dbReference type="GO" id="GO:0004175">
    <property type="term" value="F:endopeptidase activity"/>
    <property type="evidence" value="ECO:0007669"/>
    <property type="project" value="UniProtKB-ARBA"/>
</dbReference>
<dbReference type="Pfam" id="PF02517">
    <property type="entry name" value="Rce1-like"/>
    <property type="match status" value="1"/>
</dbReference>
<organism evidence="3 4">
    <name type="scientific">Corynebacterium hindlerae</name>
    <dbReference type="NCBI Taxonomy" id="699041"/>
    <lineage>
        <taxon>Bacteria</taxon>
        <taxon>Bacillati</taxon>
        <taxon>Actinomycetota</taxon>
        <taxon>Actinomycetes</taxon>
        <taxon>Mycobacteriales</taxon>
        <taxon>Corynebacteriaceae</taxon>
        <taxon>Corynebacterium</taxon>
    </lineage>
</organism>
<keyword evidence="1" id="KW-1133">Transmembrane helix</keyword>
<feature type="transmembrane region" description="Helical" evidence="1">
    <location>
        <begin position="195"/>
        <end position="213"/>
    </location>
</feature>
<keyword evidence="1" id="KW-0472">Membrane</keyword>
<dbReference type="RefSeq" id="WP_182386718.1">
    <property type="nucleotide sequence ID" value="NZ_CP059833.1"/>
</dbReference>
<dbReference type="GO" id="GO:0080120">
    <property type="term" value="P:CAAX-box protein maturation"/>
    <property type="evidence" value="ECO:0007669"/>
    <property type="project" value="UniProtKB-ARBA"/>
</dbReference>
<feature type="transmembrane region" description="Helical" evidence="1">
    <location>
        <begin position="71"/>
        <end position="93"/>
    </location>
</feature>
<protein>
    <submittedName>
        <fullName evidence="3">CPBP family intramembrane metalloprotease</fullName>
    </submittedName>
</protein>
<keyword evidence="1" id="KW-0812">Transmembrane</keyword>
<keyword evidence="3" id="KW-0645">Protease</keyword>